<protein>
    <submittedName>
        <fullName evidence="1">Uncharacterized protein</fullName>
    </submittedName>
</protein>
<evidence type="ECO:0000313" key="1">
    <source>
        <dbReference type="EMBL" id="KHG21524.1"/>
    </source>
</evidence>
<organism evidence="1 2">
    <name type="scientific">Gossypium arboreum</name>
    <name type="common">Tree cotton</name>
    <name type="synonym">Gossypium nanking</name>
    <dbReference type="NCBI Taxonomy" id="29729"/>
    <lineage>
        <taxon>Eukaryota</taxon>
        <taxon>Viridiplantae</taxon>
        <taxon>Streptophyta</taxon>
        <taxon>Embryophyta</taxon>
        <taxon>Tracheophyta</taxon>
        <taxon>Spermatophyta</taxon>
        <taxon>Magnoliopsida</taxon>
        <taxon>eudicotyledons</taxon>
        <taxon>Gunneridae</taxon>
        <taxon>Pentapetalae</taxon>
        <taxon>rosids</taxon>
        <taxon>malvids</taxon>
        <taxon>Malvales</taxon>
        <taxon>Malvaceae</taxon>
        <taxon>Malvoideae</taxon>
        <taxon>Gossypium</taxon>
    </lineage>
</organism>
<name>A0A0B0PB19_GOSAR</name>
<reference evidence="2" key="1">
    <citation type="submission" date="2014-09" db="EMBL/GenBank/DDBJ databases">
        <authorList>
            <person name="Mudge J."/>
            <person name="Ramaraj T."/>
            <person name="Lindquist I.E."/>
            <person name="Bharti A.K."/>
            <person name="Sundararajan A."/>
            <person name="Cameron C.T."/>
            <person name="Woodward J.E."/>
            <person name="May G.D."/>
            <person name="Brubaker C."/>
            <person name="Broadhvest J."/>
            <person name="Wilkins T.A."/>
        </authorList>
    </citation>
    <scope>NUCLEOTIDE SEQUENCE</scope>
    <source>
        <strain evidence="2">cv. AKA8401</strain>
    </source>
</reference>
<dbReference type="AlphaFoldDB" id="A0A0B0PB19"/>
<proteinExistence type="predicted"/>
<accession>A0A0B0PB19</accession>
<gene>
    <name evidence="1" type="ORF">F383_01077</name>
</gene>
<keyword evidence="2" id="KW-1185">Reference proteome</keyword>
<evidence type="ECO:0000313" key="2">
    <source>
        <dbReference type="Proteomes" id="UP000032142"/>
    </source>
</evidence>
<dbReference type="EMBL" id="KN418803">
    <property type="protein sequence ID" value="KHG21524.1"/>
    <property type="molecule type" value="Genomic_DNA"/>
</dbReference>
<dbReference type="Proteomes" id="UP000032142">
    <property type="component" value="Unassembled WGS sequence"/>
</dbReference>
<sequence length="53" mass="5803">MVGLGDMNSNCPCPSDMNCFTTHHKKRQPIDLMCSKVDPPSQALSYIDPLAPP</sequence>